<dbReference type="HOGENOM" id="CLU_3426840_0_0_1"/>
<dbReference type="ChiTaRS" id="CFL2">
    <property type="organism name" value="human"/>
</dbReference>
<reference evidence="9" key="8">
    <citation type="journal article" date="2013" name="J. Proteome Res.">
        <title>Toward a comprehensive characterization of a human cancer cell phosphoproteome.</title>
        <authorList>
            <person name="Zhou H."/>
            <person name="Di Palma S."/>
            <person name="Preisinger C."/>
            <person name="Peng M."/>
            <person name="Polat A.N."/>
            <person name="Heck A.J."/>
            <person name="Mohammed S."/>
        </authorList>
    </citation>
    <scope>IDENTIFICATION BY MASS SPECTROMETRY [LARGE SCALE ANALYSIS]</scope>
</reference>
<keyword evidence="2" id="KW-1185">Reference proteome</keyword>
<dbReference type="MassIVE" id="G3V2U0"/>
<dbReference type="OpenTargets" id="ENSG00000165410"/>
<dbReference type="AlphaFoldDB" id="G3V2U0"/>
<evidence type="ECO:0007829" key="3">
    <source>
        <dbReference type="PeptideAtlas" id="G3V2U0"/>
    </source>
</evidence>
<dbReference type="Ensembl" id="ENST00000554470.5">
    <property type="protein sequence ID" value="ENSP00000450862.1"/>
    <property type="gene ID" value="ENSG00000165410.15"/>
</dbReference>
<dbReference type="GeneTree" id="ENSGT00950000183000"/>
<dbReference type="Proteomes" id="UP000005640">
    <property type="component" value="Chromosome 14"/>
</dbReference>
<dbReference type="HGNC" id="HGNC:1875">
    <property type="gene designation" value="CFL2"/>
</dbReference>
<dbReference type="OrthoDB" id="10249245at2759"/>
<dbReference type="Bgee" id="ENSG00000165410">
    <property type="expression patterns" value="Expressed in cardiac muscle of right atrium and 191 other cell types or tissues"/>
</dbReference>
<reference evidence="6" key="5">
    <citation type="journal article" date="2009" name="Anal. Chem.">
        <title>Lys-N and trypsin cover complementary parts of the phosphoproteome in a refined SCX-based approach.</title>
        <authorList>
            <person name="Gauci S."/>
            <person name="Helbig A.O."/>
            <person name="Slijper M."/>
            <person name="Krijgsveld J."/>
            <person name="Heck A.J."/>
            <person name="Mohammed S."/>
        </authorList>
    </citation>
    <scope>IDENTIFICATION BY MASS SPECTROMETRY [LARGE SCALE ANALYSIS]</scope>
</reference>
<accession>G3V2U0</accession>
<dbReference type="ProteomicsDB" id="32737"/>
<evidence type="ECO:0007829" key="7">
    <source>
        <dbReference type="PubMed" id="20068231"/>
    </source>
</evidence>
<evidence type="ECO:0007829" key="8">
    <source>
        <dbReference type="PubMed" id="22223895"/>
    </source>
</evidence>
<protein>
    <submittedName>
        <fullName evidence="1">Cofilin 2</fullName>
    </submittedName>
</protein>
<name>G3V2U0_HUMAN</name>
<reference evidence="1" key="10">
    <citation type="submission" date="2025-09" db="UniProtKB">
        <authorList>
            <consortium name="Ensembl"/>
        </authorList>
    </citation>
    <scope>IDENTIFICATION</scope>
</reference>
<proteinExistence type="evidence at protein level"/>
<evidence type="ECO:0007829" key="9">
    <source>
        <dbReference type="PubMed" id="23186163"/>
    </source>
</evidence>
<evidence type="ECO:0007829" key="5">
    <source>
        <dbReference type="PubMed" id="17081983"/>
    </source>
</evidence>
<dbReference type="VEuPathDB" id="HostDB:ENSG00000165410"/>
<dbReference type="EMBL" id="AL355885">
    <property type="status" value="NOT_ANNOTATED_CDS"/>
    <property type="molecule type" value="Genomic_DNA"/>
</dbReference>
<reference evidence="8" key="7">
    <citation type="journal article" date="2012" name="Mol. Cell. Proteomics">
        <title>Comparative large-scale characterisation of plant vs. mammal proteins reveals similar and idiosyncratic N-alpha acetylation features.</title>
        <authorList>
            <person name="Bienvenut W.V."/>
            <person name="Sumpton D."/>
            <person name="Martinez A."/>
            <person name="Lilla S."/>
            <person name="Espagne C."/>
            <person name="Meinnel T."/>
            <person name="Giglione C."/>
        </authorList>
    </citation>
    <scope>IDENTIFICATION BY MASS SPECTROMETRY [LARGE SCALE ANALYSIS]</scope>
</reference>
<reference evidence="1 2" key="2">
    <citation type="journal article" date="2003" name="Nature">
        <title>The DNA sequence and analysis of human chromosome 14.</title>
        <authorList>
            <person name="Heilig R."/>
            <person name="Eckenberg R."/>
            <person name="Petit J.L."/>
            <person name="Fonknechten N."/>
            <person name="Da Silva C."/>
            <person name="Cattolico L."/>
            <person name="Levy M."/>
            <person name="Barbe V."/>
            <person name="de Berardinis V."/>
            <person name="Ureta-Vidal A."/>
            <person name="Pelletier E."/>
            <person name="Vico V."/>
            <person name="Anthouard V."/>
            <person name="Rowen L."/>
            <person name="Madan A."/>
            <person name="Qin S."/>
            <person name="Sun H."/>
            <person name="Du H."/>
            <person name="Pepin K."/>
            <person name="Artiguenave F."/>
            <person name="Robert C."/>
            <person name="Cruaud C."/>
            <person name="Bruls T."/>
            <person name="Jaillon O."/>
            <person name="Friedlander L."/>
            <person name="Samson G."/>
            <person name="Brottier P."/>
            <person name="Cure S."/>
            <person name="Segurens B."/>
            <person name="Aniere F."/>
            <person name="Samain S."/>
            <person name="Crespeau H."/>
            <person name="Abbasi N."/>
            <person name="Aiach N."/>
            <person name="Boscus D."/>
            <person name="Dickhoff R."/>
            <person name="Dors M."/>
            <person name="Dubois I."/>
            <person name="Friedman C."/>
            <person name="Gouyvenoux M."/>
            <person name="James R."/>
            <person name="Madan A."/>
            <person name="Mairey-Estrada B."/>
            <person name="Mangenot S."/>
            <person name="Martins N."/>
            <person name="Menard M."/>
            <person name="Oztas S."/>
            <person name="Ratcliffe A."/>
            <person name="Shaffer T."/>
            <person name="Trask B."/>
            <person name="Vacherie B."/>
            <person name="Bellemere C."/>
            <person name="Belser C."/>
            <person name="Besnard-Gonnet M."/>
            <person name="Bartol-Mavel D."/>
            <person name="Boutard M."/>
            <person name="Briez-Silla S."/>
            <person name="Combette S."/>
            <person name="Dufosse-Laurent V."/>
            <person name="Ferron C."/>
            <person name="Lechaplais C."/>
            <person name="Louesse C."/>
            <person name="Muselet D."/>
            <person name="Magdelenat G."/>
            <person name="Pateau E."/>
            <person name="Petit E."/>
            <person name="Sirvain-Trukniewicz P."/>
            <person name="Trybou A."/>
            <person name="Vega-Czarny N."/>
            <person name="Bataille E."/>
            <person name="Bluet E."/>
            <person name="Bordelais I."/>
            <person name="Dubois M."/>
            <person name="Dumont C."/>
            <person name="Guerin T."/>
            <person name="Haffray S."/>
            <person name="Hammadi R."/>
            <person name="Muanga J."/>
            <person name="Pellouin V."/>
            <person name="Robert D."/>
            <person name="Wunderle E."/>
            <person name="Gauguet G."/>
            <person name="Roy A."/>
            <person name="Sainte-Marthe L."/>
            <person name="Verdier J."/>
            <person name="Verdier-Discala C."/>
            <person name="Hillier L."/>
            <person name="Fulton L."/>
            <person name="McPherson J."/>
            <person name="Matsuda F."/>
            <person name="Wilson R."/>
            <person name="Scarpelli C."/>
            <person name="Gyapay G."/>
            <person name="Wincker P."/>
            <person name="Saurin W."/>
            <person name="Quetier F."/>
            <person name="Waterston R."/>
            <person name="Hood L."/>
            <person name="Weissenbach J."/>
        </authorList>
    </citation>
    <scope>NUCLEOTIDE SEQUENCE [LARGE SCALE GENOMIC DNA]</scope>
</reference>
<gene>
    <name evidence="1" type="primary">CFL2</name>
</gene>
<dbReference type="ExpressionAtlas" id="G3V2U0">
    <property type="expression patterns" value="baseline and differential"/>
</dbReference>
<keyword evidence="3 4" id="KW-1267">Proteomics identification</keyword>
<reference evidence="7" key="6">
    <citation type="journal article" date="2010" name="Sci. Signal.">
        <title>Quantitative phosphoproteomics reveals widespread full phosphorylation site occupancy during mitosis.</title>
        <authorList>
            <person name="Olsen J.V."/>
            <person name="Vermeulen M."/>
            <person name="Santamaria A."/>
            <person name="Kumar C."/>
            <person name="Miller M.L."/>
            <person name="Jensen L.J."/>
            <person name="Gnad F."/>
            <person name="Cox J."/>
            <person name="Jensen T.S."/>
            <person name="Nigg E.A."/>
            <person name="Brunak S."/>
            <person name="Mann M."/>
        </authorList>
    </citation>
    <scope>IDENTIFICATION BY MASS SPECTROMETRY [LARGE SCALE ANALYSIS]</scope>
</reference>
<sequence length="21" mass="2242">MASGVTVNDEVIKVFNDMKGS</sequence>
<evidence type="ECO:0000313" key="1">
    <source>
        <dbReference type="Ensembl" id="ENSP00000450862.1"/>
    </source>
</evidence>
<evidence type="ECO:0007829" key="4">
    <source>
        <dbReference type="ProteomicsDB" id="G3V2U0"/>
    </source>
</evidence>
<dbReference type="UCSC" id="uc059asc.1">
    <property type="organism name" value="human"/>
</dbReference>
<evidence type="ECO:0007829" key="6">
    <source>
        <dbReference type="PubMed" id="19413330"/>
    </source>
</evidence>
<organism evidence="1 2">
    <name type="scientific">Homo sapiens</name>
    <name type="common">Human</name>
    <dbReference type="NCBI Taxonomy" id="9606"/>
    <lineage>
        <taxon>Eukaryota</taxon>
        <taxon>Metazoa</taxon>
        <taxon>Chordata</taxon>
        <taxon>Craniata</taxon>
        <taxon>Vertebrata</taxon>
        <taxon>Euteleostomi</taxon>
        <taxon>Mammalia</taxon>
        <taxon>Eutheria</taxon>
        <taxon>Euarchontoglires</taxon>
        <taxon>Primates</taxon>
        <taxon>Haplorrhini</taxon>
        <taxon>Catarrhini</taxon>
        <taxon>Hominidae</taxon>
        <taxon>Homo</taxon>
    </lineage>
</organism>
<evidence type="ECO:0000313" key="2">
    <source>
        <dbReference type="Proteomes" id="UP000005640"/>
    </source>
</evidence>
<reference evidence="5" key="4">
    <citation type="journal article" date="2006" name="Cell">
        <title>Global, in vivo, and site-specific phosphorylation dynamics in signaling networks.</title>
        <authorList>
            <person name="Olsen J.V."/>
            <person name="Blagoev B."/>
            <person name="Gnad F."/>
            <person name="Macek B."/>
            <person name="Kumar C."/>
            <person name="Mortensen P."/>
            <person name="Mann M."/>
        </authorList>
    </citation>
    <scope>IDENTIFICATION BY MASS SPECTROMETRY [LARGE SCALE ANALYSIS]</scope>
</reference>
<reference evidence="1" key="9">
    <citation type="submission" date="2025-08" db="UniProtKB">
        <authorList>
            <consortium name="Ensembl"/>
        </authorList>
    </citation>
    <scope>IDENTIFICATION</scope>
</reference>
<reference evidence="1 2" key="3">
    <citation type="journal article" date="2004" name="Nature">
        <title>Finishing the euchromatic sequence of the human genome.</title>
        <authorList>
            <consortium name="International Human Genome Sequencing Consortium"/>
        </authorList>
    </citation>
    <scope>NUCLEOTIDE SEQUENCE [LARGE SCALE GENOMIC DNA]</scope>
</reference>
<reference evidence="1 2" key="1">
    <citation type="journal article" date="2001" name="Nature">
        <title>Initial sequencing and analysis of the human genome.</title>
        <authorList>
            <consortium name="International Human Genome Sequencing Consortium"/>
            <person name="Lander E.S."/>
            <person name="Linton L.M."/>
            <person name="Birren B."/>
            <person name="Nusbaum C."/>
            <person name="Zody M.C."/>
            <person name="Baldwin J."/>
            <person name="Devon K."/>
            <person name="Dewar K."/>
            <person name="Doyle M."/>
            <person name="FitzHugh W."/>
            <person name="Funke R."/>
            <person name="Gage D."/>
            <person name="Harris K."/>
            <person name="Heaford A."/>
            <person name="Howland J."/>
            <person name="Kann L."/>
            <person name="Lehoczky J."/>
            <person name="LeVine R."/>
            <person name="McEwan P."/>
            <person name="McKernan K."/>
            <person name="Meldrim J."/>
            <person name="Mesirov J.P."/>
            <person name="Miranda C."/>
            <person name="Morris W."/>
            <person name="Naylor J."/>
            <person name="Raymond C."/>
            <person name="Rosetti M."/>
            <person name="Santos R."/>
            <person name="Sheridan A."/>
            <person name="Sougnez C."/>
            <person name="Stange-Thomann N."/>
            <person name="Stojanovic N."/>
            <person name="Subramanian A."/>
            <person name="Wyman D."/>
            <person name="Rogers J."/>
            <person name="Sulston J."/>
            <person name="Ainscough R."/>
            <person name="Beck S."/>
            <person name="Bentley D."/>
            <person name="Burton J."/>
            <person name="Clee C."/>
            <person name="Carter N."/>
            <person name="Coulson A."/>
            <person name="Deadman R."/>
            <person name="Deloukas P."/>
            <person name="Dunham A."/>
            <person name="Dunham I."/>
            <person name="Durbin R."/>
            <person name="French L."/>
            <person name="Grafham D."/>
            <person name="Gregory S."/>
            <person name="Hubbard T."/>
            <person name="Humphray S."/>
            <person name="Hunt A."/>
            <person name="Jones M."/>
            <person name="Lloyd C."/>
            <person name="McMurray A."/>
            <person name="Matthews L."/>
            <person name="Mercer S."/>
            <person name="Milne S."/>
            <person name="Mullikin J.C."/>
            <person name="Mungall A."/>
            <person name="Plumb R."/>
            <person name="Ross M."/>
            <person name="Shownkeen R."/>
            <person name="Sims S."/>
            <person name="Waterston R.H."/>
            <person name="Wilson R.K."/>
            <person name="Hillier L.W."/>
            <person name="McPherson J.D."/>
            <person name="Marra M.A."/>
            <person name="Mardis E.R."/>
            <person name="Fulton L.A."/>
            <person name="Chinwalla A.T."/>
            <person name="Pepin K.H."/>
            <person name="Gish W.R."/>
            <person name="Chissoe S.L."/>
            <person name="Wendl M.C."/>
            <person name="Delehaunty K.D."/>
            <person name="Miner T.L."/>
            <person name="Delehaunty A."/>
            <person name="Kramer J.B."/>
            <person name="Cook L.L."/>
            <person name="Fulton R.S."/>
            <person name="Johnson D.L."/>
            <person name="Minx P.J."/>
            <person name="Clifton S.W."/>
            <person name="Hawkins T."/>
            <person name="Branscomb E."/>
            <person name="Predki P."/>
            <person name="Richardson P."/>
            <person name="Wenning S."/>
            <person name="Slezak T."/>
            <person name="Doggett N."/>
            <person name="Cheng J.F."/>
            <person name="Olsen A."/>
            <person name="Lucas S."/>
            <person name="Elkin C."/>
            <person name="Uberbacher E."/>
            <person name="Frazier M."/>
            <person name="Gibbs R.A."/>
            <person name="Muzny D.M."/>
            <person name="Scherer S.E."/>
            <person name="Bouck J.B."/>
            <person name="Sodergren E.J."/>
            <person name="Worley K.C."/>
            <person name="Rives C.M."/>
            <person name="Gorrell J.H."/>
            <person name="Metzker M.L."/>
            <person name="Naylor S.L."/>
            <person name="Kucherlapati R.S."/>
            <person name="Nelson D.L."/>
            <person name="Weinstock G.M."/>
            <person name="Sakaki Y."/>
            <person name="Fujiyama A."/>
            <person name="Hattori M."/>
            <person name="Yada T."/>
            <person name="Toyoda A."/>
            <person name="Itoh T."/>
            <person name="Kawagoe C."/>
            <person name="Watanabe H."/>
            <person name="Totoki Y."/>
            <person name="Taylor T."/>
            <person name="Weissenbach J."/>
            <person name="Heilig R."/>
            <person name="Saurin W."/>
            <person name="Artiguenave F."/>
            <person name="Brottier P."/>
            <person name="Bruls T."/>
            <person name="Pelletier E."/>
            <person name="Robert C."/>
            <person name="Wincker P."/>
            <person name="Smith D.R."/>
            <person name="Doucette-Stamm L."/>
            <person name="Rubenfield M."/>
            <person name="Weinstock K."/>
            <person name="Lee H.M."/>
            <person name="Dubois J."/>
            <person name="Rosenthal A."/>
            <person name="Platzer M."/>
            <person name="Nyakatura G."/>
            <person name="Taudien S."/>
            <person name="Rump A."/>
            <person name="Yang H."/>
            <person name="Yu J."/>
            <person name="Wang J."/>
            <person name="Huang G."/>
            <person name="Gu J."/>
            <person name="Hood L."/>
            <person name="Rowen L."/>
            <person name="Madan A."/>
            <person name="Qin S."/>
            <person name="Davis R.W."/>
            <person name="Federspiel N.A."/>
            <person name="Abola A.P."/>
            <person name="Proctor M.J."/>
            <person name="Myers R.M."/>
            <person name="Schmutz J."/>
            <person name="Dickson M."/>
            <person name="Grimwood J."/>
            <person name="Cox D.R."/>
            <person name="Olson M.V."/>
            <person name="Kaul R."/>
            <person name="Raymond C."/>
            <person name="Shimizu N."/>
            <person name="Kawasaki K."/>
            <person name="Minoshima S."/>
            <person name="Evans G.A."/>
            <person name="Athanasiou M."/>
            <person name="Schultz R."/>
            <person name="Roe B.A."/>
            <person name="Chen F."/>
            <person name="Pan H."/>
            <person name="Ramser J."/>
            <person name="Lehrach H."/>
            <person name="Reinhardt R."/>
            <person name="McCombie W.R."/>
            <person name="de la Bastide M."/>
            <person name="Dedhia N."/>
            <person name="Blocker H."/>
            <person name="Hornischer K."/>
            <person name="Nordsiek G."/>
            <person name="Agarwala R."/>
            <person name="Aravind L."/>
            <person name="Bailey J.A."/>
            <person name="Bateman A."/>
            <person name="Batzoglou S."/>
            <person name="Birney E."/>
            <person name="Bork P."/>
            <person name="Brown D.G."/>
            <person name="Burge C.B."/>
            <person name="Cerutti L."/>
            <person name="Chen H.C."/>
            <person name="Church D."/>
            <person name="Clamp M."/>
            <person name="Copley R.R."/>
            <person name="Doerks T."/>
            <person name="Eddy S.R."/>
            <person name="Eichler E.E."/>
            <person name="Furey T.S."/>
            <person name="Galagan J."/>
            <person name="Gilbert J.G."/>
            <person name="Harmon C."/>
            <person name="Hayashizaki Y."/>
            <person name="Haussler D."/>
            <person name="Hermjakob H."/>
            <person name="Hokamp K."/>
            <person name="Jang W."/>
            <person name="Johnson L.S."/>
            <person name="Jones T.A."/>
            <person name="Kasif S."/>
            <person name="Kaspryzk A."/>
            <person name="Kennedy S."/>
            <person name="Kent W.J."/>
            <person name="Kitts P."/>
            <person name="Koonin E.V."/>
            <person name="Korf I."/>
            <person name="Kulp D."/>
            <person name="Lancet D."/>
            <person name="Lowe T.M."/>
            <person name="McLysaght A."/>
            <person name="Mikkelsen T."/>
            <person name="Moran J.V."/>
            <person name="Mulder N."/>
            <person name="Pollara V.J."/>
            <person name="Ponting C.P."/>
            <person name="Schuler G."/>
            <person name="Schultz J."/>
            <person name="Slater G."/>
            <person name="Smit A.F."/>
            <person name="Stupka E."/>
            <person name="Szustakowski J."/>
            <person name="Thierry-Mieg D."/>
            <person name="Thierry-Mieg J."/>
            <person name="Wagner L."/>
            <person name="Wallis J."/>
            <person name="Wheeler R."/>
            <person name="Williams A."/>
            <person name="Wolf Y.I."/>
            <person name="Wolfe K.H."/>
            <person name="Yang S.P."/>
            <person name="Yeh R.F."/>
            <person name="Collins F."/>
            <person name="Guyer M.S."/>
            <person name="Peterson J."/>
            <person name="Felsenfeld A."/>
            <person name="Wetterstrand K.A."/>
            <person name="Patrinos A."/>
            <person name="Morgan M.J."/>
            <person name="de Jong P."/>
            <person name="Catanese J.J."/>
            <person name="Osoegawa K."/>
            <person name="Shizuya H."/>
            <person name="Choi S."/>
            <person name="Chen Y.J."/>
        </authorList>
    </citation>
    <scope>NUCLEOTIDE SEQUENCE [LARGE SCALE GENOMIC DNA]</scope>
</reference>